<dbReference type="InterPro" id="IPR008939">
    <property type="entry name" value="Lytic_TGlycosylase_superhlx_U"/>
</dbReference>
<evidence type="ECO:0000256" key="1">
    <source>
        <dbReference type="ARBA" id="ARBA00007734"/>
    </source>
</evidence>
<comment type="similarity">
    <text evidence="2">Belongs to the virb1 family.</text>
</comment>
<keyword evidence="3" id="KW-0732">Signal</keyword>
<comment type="caution">
    <text evidence="5">The sequence shown here is derived from an EMBL/GenBank/DDBJ whole genome shotgun (WGS) entry which is preliminary data.</text>
</comment>
<evidence type="ECO:0000259" key="4">
    <source>
        <dbReference type="Pfam" id="PF01464"/>
    </source>
</evidence>
<sequence>MTVALVLLVTATGGTFAQSSPGEVRPVARPDPISQVIGAVRADEWQRARALADAIGPVAVDLVEWHRLRAGLGDFAEIRAFLDRRADWPGLDYLRRQGEPVVASAGRADVLRFFTESPAQTGIGALAHAQALEQSGKPEEAHSLIVQSWREMRLSEPEQELFLSRHKALIEPHHLARLDSMLWRGWSVEARRMYPLVSDDQQALAEARIGLSRLAGNVDTLIQRVPKALQEHPGLTHARFEWRVRKGRRDDAKQMLLAASASAKSLGRPEAWANRRRALARDELREGRVKNAYALSYGHHLTAGSHYADLEWLSGYIALRHFDDPERAYEHFDNHDSAVVSPISQGRAGYWKGLALRAMGKTAEADMEFAKGAAYQTSFYGLLAAEEAGLPFDVGLDQVPPGDWRTGPLSQDSLFQAGLMLARAGERNLAERFWAHLAEQLGEHDAAMLGQAAIDLNEPHLAVMIGKAAARRGAIIPVPYYALHPLADVKLPVATELALAIARRESEFDPVVVSGVGARGLMQLMPATAKEVAGQLGLSSGHSNARLTQDSTYNALLGTQYLKELFDRFDGNVVMISAAYNAGPSRPIRWINLYGDPRTQDIDTMVDWIENIPFRETRNYVMRVTESLPVFRARLGQDPLPVPFSKELLSRPLRN</sequence>
<dbReference type="GO" id="GO:0042597">
    <property type="term" value="C:periplasmic space"/>
    <property type="evidence" value="ECO:0007669"/>
    <property type="project" value="InterPro"/>
</dbReference>
<dbReference type="GO" id="GO:0016020">
    <property type="term" value="C:membrane"/>
    <property type="evidence" value="ECO:0007669"/>
    <property type="project" value="InterPro"/>
</dbReference>
<dbReference type="AlphaFoldDB" id="A0A4V3XK41"/>
<dbReference type="PANTHER" id="PTHR37423:SF2">
    <property type="entry name" value="MEMBRANE-BOUND LYTIC MUREIN TRANSGLYCOSYLASE C"/>
    <property type="match status" value="1"/>
</dbReference>
<proteinExistence type="inferred from homology"/>
<dbReference type="Pfam" id="PF01464">
    <property type="entry name" value="SLT"/>
    <property type="match status" value="1"/>
</dbReference>
<dbReference type="Gene3D" id="1.10.530.10">
    <property type="match status" value="1"/>
</dbReference>
<feature type="domain" description="Transglycosylase SLT" evidence="4">
    <location>
        <begin position="493"/>
        <end position="598"/>
    </location>
</feature>
<dbReference type="InterPro" id="IPR023346">
    <property type="entry name" value="Lysozyme-like_dom_sf"/>
</dbReference>
<dbReference type="InterPro" id="IPR000189">
    <property type="entry name" value="Transglyc_AS"/>
</dbReference>
<reference evidence="5 6" key="1">
    <citation type="submission" date="2019-04" db="EMBL/GenBank/DDBJ databases">
        <title>Shimia ponticola sp. nov., isolated from seawater.</title>
        <authorList>
            <person name="Kim Y.-O."/>
            <person name="Yoon J.-H."/>
        </authorList>
    </citation>
    <scope>NUCLEOTIDE SEQUENCE [LARGE SCALE GENOMIC DNA]</scope>
    <source>
        <strain evidence="5 6">MYP11</strain>
    </source>
</reference>
<comment type="similarity">
    <text evidence="1">Belongs to the transglycosylase Slt family.</text>
</comment>
<gene>
    <name evidence="5" type="ORF">E4Z66_16525</name>
</gene>
<dbReference type="CDD" id="cd13401">
    <property type="entry name" value="Slt70-like"/>
    <property type="match status" value="1"/>
</dbReference>
<evidence type="ECO:0000256" key="2">
    <source>
        <dbReference type="ARBA" id="ARBA00009387"/>
    </source>
</evidence>
<accession>A0A4V3XK41</accession>
<evidence type="ECO:0000313" key="5">
    <source>
        <dbReference type="EMBL" id="THH35463.1"/>
    </source>
</evidence>
<dbReference type="Proteomes" id="UP000306602">
    <property type="component" value="Unassembled WGS sequence"/>
</dbReference>
<dbReference type="EMBL" id="SRKY01000004">
    <property type="protein sequence ID" value="THH35463.1"/>
    <property type="molecule type" value="Genomic_DNA"/>
</dbReference>
<organism evidence="5 6">
    <name type="scientific">Aliishimia ponticola</name>
    <dbReference type="NCBI Taxonomy" id="2499833"/>
    <lineage>
        <taxon>Bacteria</taxon>
        <taxon>Pseudomonadati</taxon>
        <taxon>Pseudomonadota</taxon>
        <taxon>Alphaproteobacteria</taxon>
        <taxon>Rhodobacterales</taxon>
        <taxon>Paracoccaceae</taxon>
        <taxon>Aliishimia</taxon>
    </lineage>
</organism>
<evidence type="ECO:0000313" key="6">
    <source>
        <dbReference type="Proteomes" id="UP000306602"/>
    </source>
</evidence>
<dbReference type="GO" id="GO:0000270">
    <property type="term" value="P:peptidoglycan metabolic process"/>
    <property type="evidence" value="ECO:0007669"/>
    <property type="project" value="InterPro"/>
</dbReference>
<dbReference type="GO" id="GO:0008933">
    <property type="term" value="F:peptidoglycan lytic transglycosylase activity"/>
    <property type="evidence" value="ECO:0007669"/>
    <property type="project" value="InterPro"/>
</dbReference>
<dbReference type="Gene3D" id="1.25.20.10">
    <property type="entry name" value="Bacterial muramidases"/>
    <property type="match status" value="1"/>
</dbReference>
<dbReference type="OrthoDB" id="9815002at2"/>
<dbReference type="PANTHER" id="PTHR37423">
    <property type="entry name" value="SOLUBLE LYTIC MUREIN TRANSGLYCOSYLASE-RELATED"/>
    <property type="match status" value="1"/>
</dbReference>
<evidence type="ECO:0000256" key="3">
    <source>
        <dbReference type="ARBA" id="ARBA00022729"/>
    </source>
</evidence>
<dbReference type="SUPFAM" id="SSF53955">
    <property type="entry name" value="Lysozyme-like"/>
    <property type="match status" value="1"/>
</dbReference>
<dbReference type="GO" id="GO:0004553">
    <property type="term" value="F:hydrolase activity, hydrolyzing O-glycosyl compounds"/>
    <property type="evidence" value="ECO:0007669"/>
    <property type="project" value="InterPro"/>
</dbReference>
<dbReference type="InterPro" id="IPR008258">
    <property type="entry name" value="Transglycosylase_SLT_dom_1"/>
</dbReference>
<dbReference type="SUPFAM" id="SSF48435">
    <property type="entry name" value="Bacterial muramidases"/>
    <property type="match status" value="1"/>
</dbReference>
<keyword evidence="6" id="KW-1185">Reference proteome</keyword>
<dbReference type="PROSITE" id="PS00922">
    <property type="entry name" value="TRANSGLYCOSYLASE"/>
    <property type="match status" value="1"/>
</dbReference>
<protein>
    <submittedName>
        <fullName evidence="5">Lytic transglycosylase domain-containing protein</fullName>
    </submittedName>
</protein>
<name>A0A4V3XK41_9RHOB</name>